<comment type="catalytic activity">
    <reaction evidence="15 17">
        <text>DNA(n) + a 2'-deoxyribonucleoside 5'-triphosphate = DNA(n+1) + diphosphate</text>
        <dbReference type="Rhea" id="RHEA:22508"/>
        <dbReference type="Rhea" id="RHEA-COMP:17339"/>
        <dbReference type="Rhea" id="RHEA-COMP:17340"/>
        <dbReference type="ChEBI" id="CHEBI:33019"/>
        <dbReference type="ChEBI" id="CHEBI:61560"/>
        <dbReference type="ChEBI" id="CHEBI:173112"/>
        <dbReference type="EC" id="2.7.7.7"/>
    </reaction>
</comment>
<evidence type="ECO:0000256" key="15">
    <source>
        <dbReference type="ARBA" id="ARBA00049244"/>
    </source>
</evidence>
<evidence type="ECO:0000256" key="2">
    <source>
        <dbReference type="ARBA" id="ARBA00011541"/>
    </source>
</evidence>
<keyword evidence="5 17" id="KW-0808">Transferase</keyword>
<keyword evidence="11 17" id="KW-0269">Exonuclease</keyword>
<feature type="domain" description="DNA-directed DNA polymerase family A palm" evidence="20">
    <location>
        <begin position="666"/>
        <end position="872"/>
    </location>
</feature>
<evidence type="ECO:0000256" key="3">
    <source>
        <dbReference type="ARBA" id="ARBA00012417"/>
    </source>
</evidence>
<dbReference type="SMART" id="SM00475">
    <property type="entry name" value="53EXOc"/>
    <property type="match status" value="1"/>
</dbReference>
<evidence type="ECO:0000256" key="13">
    <source>
        <dbReference type="ARBA" id="ARBA00023125"/>
    </source>
</evidence>
<dbReference type="FunFam" id="1.10.150.20:FF:000002">
    <property type="entry name" value="DNA polymerase I"/>
    <property type="match status" value="1"/>
</dbReference>
<dbReference type="InterPro" id="IPR019760">
    <property type="entry name" value="DNA-dir_DNA_pol_A_CS"/>
</dbReference>
<evidence type="ECO:0000256" key="11">
    <source>
        <dbReference type="ARBA" id="ARBA00022839"/>
    </source>
</evidence>
<dbReference type="SUPFAM" id="SSF47807">
    <property type="entry name" value="5' to 3' exonuclease, C-terminal subdomain"/>
    <property type="match status" value="1"/>
</dbReference>
<dbReference type="PROSITE" id="PS00447">
    <property type="entry name" value="DNA_POLYMERASE_A"/>
    <property type="match status" value="1"/>
</dbReference>
<dbReference type="InterPro" id="IPR029060">
    <property type="entry name" value="PIN-like_dom_sf"/>
</dbReference>
<dbReference type="NCBIfam" id="NF004397">
    <property type="entry name" value="PRK05755.1"/>
    <property type="match status" value="1"/>
</dbReference>
<evidence type="ECO:0000256" key="8">
    <source>
        <dbReference type="ARBA" id="ARBA00022722"/>
    </source>
</evidence>
<dbReference type="EMBL" id="FMWO01000044">
    <property type="protein sequence ID" value="SCZ85233.1"/>
    <property type="molecule type" value="Genomic_DNA"/>
</dbReference>
<dbReference type="Gene3D" id="3.40.50.1010">
    <property type="entry name" value="5'-nuclease"/>
    <property type="match status" value="1"/>
</dbReference>
<dbReference type="InterPro" id="IPR036279">
    <property type="entry name" value="5-3_exonuclease_C_sf"/>
</dbReference>
<dbReference type="GO" id="GO:0008409">
    <property type="term" value="F:5'-3' exonuclease activity"/>
    <property type="evidence" value="ECO:0007669"/>
    <property type="project" value="UniProtKB-UniRule"/>
</dbReference>
<dbReference type="InterPro" id="IPR020046">
    <property type="entry name" value="5-3_exonucl_a-hlix_arch_N"/>
</dbReference>
<evidence type="ECO:0000256" key="6">
    <source>
        <dbReference type="ARBA" id="ARBA00022695"/>
    </source>
</evidence>
<dbReference type="FunFam" id="3.40.50.1010:FF:000001">
    <property type="entry name" value="DNA polymerase I"/>
    <property type="match status" value="1"/>
</dbReference>
<dbReference type="CDD" id="cd08637">
    <property type="entry name" value="DNA_pol_A_pol_I_C"/>
    <property type="match status" value="1"/>
</dbReference>
<keyword evidence="12 17" id="KW-0239">DNA-directed DNA polymerase</keyword>
<sequence>MKTLLMVDGSSYLYRAFHALPDLRNRLNEPTGAIYGVLNMLRRLHKQYHADYSACVFDAKGKTFRDAIYPEYKAHRPAMPEDLASQIPLLHACIHAMGWPLLMEDGVEADDVIGTLARRATDSQVQCVISTGDKDIAQLVSPDIQLINTMSNELLDEAGVIHKFGVTPSQIIDFLALVGDSADNIPGVEKVGPKTAAKWLKKYGNLEKLIAHAHEITGQVGENLRRSLDWLETAKTLLTIKCDVPLVLDWQDLVAQSPDTSQLAALYERLEFKSWLRELTQGQSTKAPAQNALQVKYASADSASNDCSSNYETILTESQLNDWLMRCERAELVSLDTETTSLDQMQAQLVGLSFCVEAGHAAYLPLAHTCPGVPQQLDSKWVLARMQPWLENPSKFKIGQNLKYDKHVLANYGITLRGVAHDTLLQSYVLESHLSHDLDSLAKRHLNYTTISYEELTGKGAKQIGFAQVAIDQATKYAAEDADITLRLHQSLFPQLDKTAHLADIYQTIELPLIDILFQIERNGVLLDVDQLHAYGKEVLRQLEILEQQAHATAGQAFNLNSTQQIQEILFGQLKLPVTKKTPKGAPSTDESVLQQLALDYPLPRILLEYRMLAKLKSTYIDKLPRMVNQNTGRVHTHYAQAVAVTGRLASNDPNLQNIPIKTPAGRRIREAFIAPEGWYIISADYSQIELRIMAHISQDKGLLKAFTEGRDVHRVTAAEIFGMPVEQISQEQRRYAKVINFGLIYGMSEFGLAAQLGIDRAAARNFIERYFIRYPGVADYMQRTREMAKQNGYVETVLGRRLQLSDIRSPQHNRRMGAERAAINAPMQGTAADIIKLAMIAVHNWLAQTEAQSKLIMQVHDELVLEVPENESATVMQQLPVLMENVIKLDVPLVVQTGQGRNWERAH</sequence>
<evidence type="ECO:0000256" key="14">
    <source>
        <dbReference type="ARBA" id="ARBA00023204"/>
    </source>
</evidence>
<dbReference type="FunFam" id="1.10.150.20:FF:000003">
    <property type="entry name" value="DNA polymerase I"/>
    <property type="match status" value="1"/>
</dbReference>
<keyword evidence="14 17" id="KW-0234">DNA repair</keyword>
<dbReference type="SUPFAM" id="SSF53098">
    <property type="entry name" value="Ribonuclease H-like"/>
    <property type="match status" value="1"/>
</dbReference>
<keyword evidence="22" id="KW-1185">Reference proteome</keyword>
<dbReference type="InterPro" id="IPR043502">
    <property type="entry name" value="DNA/RNA_pol_sf"/>
</dbReference>
<dbReference type="PANTHER" id="PTHR10133">
    <property type="entry name" value="DNA POLYMERASE I"/>
    <property type="match status" value="1"/>
</dbReference>
<dbReference type="InterPro" id="IPR002421">
    <property type="entry name" value="5-3_exonuclease"/>
</dbReference>
<name>A0A1G5SDG1_9PROT</name>
<dbReference type="GO" id="GO:0006261">
    <property type="term" value="P:DNA-templated DNA replication"/>
    <property type="evidence" value="ECO:0007669"/>
    <property type="project" value="UniProtKB-UniRule"/>
</dbReference>
<organism evidence="21 22">
    <name type="scientific">Nitrosomonas mobilis</name>
    <dbReference type="NCBI Taxonomy" id="51642"/>
    <lineage>
        <taxon>Bacteria</taxon>
        <taxon>Pseudomonadati</taxon>
        <taxon>Pseudomonadota</taxon>
        <taxon>Betaproteobacteria</taxon>
        <taxon>Nitrosomonadales</taxon>
        <taxon>Nitrosomonadaceae</taxon>
        <taxon>Nitrosomonas</taxon>
    </lineage>
</organism>
<dbReference type="SMART" id="SM00474">
    <property type="entry name" value="35EXOc"/>
    <property type="match status" value="1"/>
</dbReference>
<dbReference type="InterPro" id="IPR008918">
    <property type="entry name" value="HhH2"/>
</dbReference>
<dbReference type="Proteomes" id="UP000198729">
    <property type="component" value="Unassembled WGS sequence"/>
</dbReference>
<evidence type="ECO:0000256" key="10">
    <source>
        <dbReference type="ARBA" id="ARBA00022801"/>
    </source>
</evidence>
<dbReference type="PRINTS" id="PR00868">
    <property type="entry name" value="DNAPOLI"/>
</dbReference>
<dbReference type="InterPro" id="IPR018320">
    <property type="entry name" value="DNA_polymerase_1"/>
</dbReference>
<dbReference type="PANTHER" id="PTHR10133:SF27">
    <property type="entry name" value="DNA POLYMERASE NU"/>
    <property type="match status" value="1"/>
</dbReference>
<dbReference type="SMART" id="SM00482">
    <property type="entry name" value="POLAc"/>
    <property type="match status" value="1"/>
</dbReference>
<evidence type="ECO:0000313" key="21">
    <source>
        <dbReference type="EMBL" id="SCZ85233.1"/>
    </source>
</evidence>
<dbReference type="InterPro" id="IPR012337">
    <property type="entry name" value="RNaseH-like_sf"/>
</dbReference>
<dbReference type="OrthoDB" id="9806424at2"/>
<dbReference type="RefSeq" id="WP_090285339.1">
    <property type="nucleotide sequence ID" value="NZ_FMWO01000044.1"/>
</dbReference>
<keyword evidence="6 17" id="KW-0548">Nucleotidyltransferase</keyword>
<dbReference type="SUPFAM" id="SSF56672">
    <property type="entry name" value="DNA/RNA polymerases"/>
    <property type="match status" value="1"/>
</dbReference>
<dbReference type="Gene3D" id="1.10.150.20">
    <property type="entry name" value="5' to 3' exonuclease, C-terminal subdomain"/>
    <property type="match status" value="2"/>
</dbReference>
<keyword evidence="7 17" id="KW-0235">DNA replication</keyword>
<dbReference type="InterPro" id="IPR002298">
    <property type="entry name" value="DNA_polymerase_A"/>
</dbReference>
<evidence type="ECO:0000256" key="9">
    <source>
        <dbReference type="ARBA" id="ARBA00022763"/>
    </source>
</evidence>
<dbReference type="Pfam" id="PF02739">
    <property type="entry name" value="5_3_exonuc_N"/>
    <property type="match status" value="1"/>
</dbReference>
<evidence type="ECO:0000313" key="22">
    <source>
        <dbReference type="Proteomes" id="UP000198729"/>
    </source>
</evidence>
<dbReference type="InterPro" id="IPR020045">
    <property type="entry name" value="DNA_polI_H3TH"/>
</dbReference>
<dbReference type="STRING" id="51642.NSMM_370012"/>
<dbReference type="FunFam" id="3.30.420.10:FF:000026">
    <property type="entry name" value="DNA polymerase I"/>
    <property type="match status" value="1"/>
</dbReference>
<dbReference type="AlphaFoldDB" id="A0A1G5SDG1"/>
<dbReference type="InterPro" id="IPR002562">
    <property type="entry name" value="3'-5'_exonuclease_dom"/>
</dbReference>
<evidence type="ECO:0000256" key="1">
    <source>
        <dbReference type="ARBA" id="ARBA00007705"/>
    </source>
</evidence>
<evidence type="ECO:0000256" key="12">
    <source>
        <dbReference type="ARBA" id="ARBA00022932"/>
    </source>
</evidence>
<keyword evidence="13 17" id="KW-0238">DNA-binding</keyword>
<dbReference type="CDD" id="cd09898">
    <property type="entry name" value="H3TH_53EXO"/>
    <property type="match status" value="1"/>
</dbReference>
<dbReference type="GO" id="GO:0003677">
    <property type="term" value="F:DNA binding"/>
    <property type="evidence" value="ECO:0007669"/>
    <property type="project" value="UniProtKB-UniRule"/>
</dbReference>
<dbReference type="InterPro" id="IPR001098">
    <property type="entry name" value="DNA-dir_DNA_pol_A_palm_dom"/>
</dbReference>
<dbReference type="FunFam" id="1.20.1060.10:FF:000001">
    <property type="entry name" value="DNA polymerase I"/>
    <property type="match status" value="1"/>
</dbReference>
<dbReference type="CDD" id="cd06139">
    <property type="entry name" value="DNA_polA_I_Ecoli_like_exo"/>
    <property type="match status" value="1"/>
</dbReference>
<protein>
    <recommendedName>
        <fullName evidence="4 16">DNA polymerase I</fullName>
        <ecNumber evidence="3 16">2.7.7.7</ecNumber>
    </recommendedName>
</protein>
<evidence type="ECO:0000256" key="16">
    <source>
        <dbReference type="NCBIfam" id="TIGR00593"/>
    </source>
</evidence>
<dbReference type="EC" id="2.7.7.7" evidence="3 16"/>
<feature type="domain" description="3'-5' exonuclease" evidence="18">
    <location>
        <begin position="311"/>
        <end position="497"/>
    </location>
</feature>
<evidence type="ECO:0000256" key="7">
    <source>
        <dbReference type="ARBA" id="ARBA00022705"/>
    </source>
</evidence>
<gene>
    <name evidence="17 21" type="primary">polA</name>
    <name evidence="21" type="ORF">NSMM_370012</name>
</gene>
<evidence type="ECO:0000256" key="5">
    <source>
        <dbReference type="ARBA" id="ARBA00022679"/>
    </source>
</evidence>
<dbReference type="InterPro" id="IPR036397">
    <property type="entry name" value="RNaseH_sf"/>
</dbReference>
<evidence type="ECO:0000256" key="4">
    <source>
        <dbReference type="ARBA" id="ARBA00020311"/>
    </source>
</evidence>
<comment type="function">
    <text evidence="17">In addition to polymerase activity, this DNA polymerase exhibits 3'-5' and 5'-3' exonuclease activity.</text>
</comment>
<dbReference type="GO" id="GO:0003887">
    <property type="term" value="F:DNA-directed DNA polymerase activity"/>
    <property type="evidence" value="ECO:0007669"/>
    <property type="project" value="UniProtKB-UniRule"/>
</dbReference>
<keyword evidence="10 17" id="KW-0378">Hydrolase</keyword>
<accession>A0A1G5SDG1</accession>
<dbReference type="SMART" id="SM00279">
    <property type="entry name" value="HhH2"/>
    <property type="match status" value="1"/>
</dbReference>
<keyword evidence="9 17" id="KW-0227">DNA damage</keyword>
<keyword evidence="8" id="KW-0540">Nuclease</keyword>
<dbReference type="GO" id="GO:0008408">
    <property type="term" value="F:3'-5' exonuclease activity"/>
    <property type="evidence" value="ECO:0007669"/>
    <property type="project" value="UniProtKB-UniRule"/>
</dbReference>
<evidence type="ECO:0000259" key="18">
    <source>
        <dbReference type="SMART" id="SM00474"/>
    </source>
</evidence>
<evidence type="ECO:0000259" key="20">
    <source>
        <dbReference type="SMART" id="SM00482"/>
    </source>
</evidence>
<feature type="domain" description="5'-3' exonuclease" evidence="19">
    <location>
        <begin position="1"/>
        <end position="256"/>
    </location>
</feature>
<reference evidence="21 22" key="1">
    <citation type="submission" date="2016-10" db="EMBL/GenBank/DDBJ databases">
        <authorList>
            <person name="de Groot N.N."/>
        </authorList>
    </citation>
    <scope>NUCLEOTIDE SEQUENCE [LARGE SCALE GENOMIC DNA]</scope>
    <source>
        <strain evidence="21">1</strain>
    </source>
</reference>
<evidence type="ECO:0000256" key="17">
    <source>
        <dbReference type="RuleBase" id="RU004460"/>
    </source>
</evidence>
<comment type="similarity">
    <text evidence="1 17">Belongs to the DNA polymerase type-A family.</text>
</comment>
<dbReference type="GO" id="GO:0006302">
    <property type="term" value="P:double-strand break repair"/>
    <property type="evidence" value="ECO:0007669"/>
    <property type="project" value="TreeGrafter"/>
</dbReference>
<dbReference type="CDD" id="cd09859">
    <property type="entry name" value="PIN_53EXO"/>
    <property type="match status" value="1"/>
</dbReference>
<evidence type="ECO:0000259" key="19">
    <source>
        <dbReference type="SMART" id="SM00475"/>
    </source>
</evidence>
<dbReference type="Pfam" id="PF01367">
    <property type="entry name" value="5_3_exonuc"/>
    <property type="match status" value="1"/>
</dbReference>
<dbReference type="SUPFAM" id="SSF88723">
    <property type="entry name" value="PIN domain-like"/>
    <property type="match status" value="1"/>
</dbReference>
<comment type="subunit">
    <text evidence="2">Single-chain monomer with multiple functions.</text>
</comment>
<dbReference type="Pfam" id="PF01612">
    <property type="entry name" value="DNA_pol_A_exo1"/>
    <property type="match status" value="1"/>
</dbReference>
<dbReference type="NCBIfam" id="TIGR00593">
    <property type="entry name" value="pola"/>
    <property type="match status" value="1"/>
</dbReference>
<dbReference type="Pfam" id="PF00476">
    <property type="entry name" value="DNA_pol_A"/>
    <property type="match status" value="1"/>
</dbReference>
<dbReference type="Gene3D" id="3.30.70.370">
    <property type="match status" value="1"/>
</dbReference>
<proteinExistence type="inferred from homology"/>
<dbReference type="Gene3D" id="3.30.420.10">
    <property type="entry name" value="Ribonuclease H-like superfamily/Ribonuclease H"/>
    <property type="match status" value="1"/>
</dbReference>
<dbReference type="Gene3D" id="1.20.1060.10">
    <property type="entry name" value="Taq DNA Polymerase, Chain T, domain 4"/>
    <property type="match status" value="1"/>
</dbReference>